<reference evidence="1 2" key="1">
    <citation type="journal article" date="2014" name="Mol. Plant">
        <title>Chromosome Scale Genome Assembly and Transcriptome Profiling of Nannochloropsis gaditana in Nitrogen Depletion.</title>
        <authorList>
            <person name="Corteggiani Carpinelli E."/>
            <person name="Telatin A."/>
            <person name="Vitulo N."/>
            <person name="Forcato C."/>
            <person name="D'Angelo M."/>
            <person name="Schiavon R."/>
            <person name="Vezzi A."/>
            <person name="Giacometti G.M."/>
            <person name="Morosinotto T."/>
            <person name="Valle G."/>
        </authorList>
    </citation>
    <scope>NUCLEOTIDE SEQUENCE [LARGE SCALE GENOMIC DNA]</scope>
    <source>
        <strain evidence="1 2">B-31</strain>
    </source>
</reference>
<comment type="caution">
    <text evidence="1">The sequence shown here is derived from an EMBL/GenBank/DDBJ whole genome shotgun (WGS) entry which is preliminary data.</text>
</comment>
<dbReference type="AlphaFoldDB" id="W7T4X4"/>
<evidence type="ECO:0000313" key="1">
    <source>
        <dbReference type="EMBL" id="EWM21602.1"/>
    </source>
</evidence>
<accession>W7T4X4</accession>
<name>W7T4X4_9STRA</name>
<dbReference type="EMBL" id="AZIL01002442">
    <property type="protein sequence ID" value="EWM21602.1"/>
    <property type="molecule type" value="Genomic_DNA"/>
</dbReference>
<organism evidence="1 2">
    <name type="scientific">Nannochloropsis gaditana</name>
    <dbReference type="NCBI Taxonomy" id="72520"/>
    <lineage>
        <taxon>Eukaryota</taxon>
        <taxon>Sar</taxon>
        <taxon>Stramenopiles</taxon>
        <taxon>Ochrophyta</taxon>
        <taxon>Eustigmatophyceae</taxon>
        <taxon>Eustigmatales</taxon>
        <taxon>Monodopsidaceae</taxon>
        <taxon>Nannochloropsis</taxon>
    </lineage>
</organism>
<evidence type="ECO:0000313" key="2">
    <source>
        <dbReference type="Proteomes" id="UP000019335"/>
    </source>
</evidence>
<gene>
    <name evidence="1" type="ORF">Naga_100012g74</name>
</gene>
<dbReference type="Proteomes" id="UP000019335">
    <property type="component" value="Unassembled WGS sequence"/>
</dbReference>
<protein>
    <submittedName>
        <fullName evidence="1">Uncharacterized protein</fullName>
    </submittedName>
</protein>
<sequence>MLRRKKELGLTSRMHQAWHLPPTCHCTLQKVPATEDNKIYMASAQARSSSCSLSNSPAQIKTLMSTEVSSEQSTVLSERPGINIVFKALRDHLPSAVGKNPSLTGNGSGLLQRQKLWIQLRTQRLEAARATKALEEVA</sequence>
<proteinExistence type="predicted"/>
<keyword evidence="2" id="KW-1185">Reference proteome</keyword>